<evidence type="ECO:0000313" key="11">
    <source>
        <dbReference type="EMBL" id="MZP28515.1"/>
    </source>
</evidence>
<dbReference type="InterPro" id="IPR003593">
    <property type="entry name" value="AAA+_ATPase"/>
</dbReference>
<name>A0A845L0R0_9FIRM</name>
<evidence type="ECO:0000256" key="1">
    <source>
        <dbReference type="ARBA" id="ARBA00001947"/>
    </source>
</evidence>
<evidence type="ECO:0000256" key="8">
    <source>
        <dbReference type="RuleBase" id="RU003651"/>
    </source>
</evidence>
<dbReference type="Gene3D" id="3.40.50.300">
    <property type="entry name" value="P-loop containing nucleotide triphosphate hydrolases"/>
    <property type="match status" value="1"/>
</dbReference>
<comment type="similarity">
    <text evidence="8">Belongs to the AAA ATPase family.</text>
</comment>
<sequence length="501" mass="54703">MNRSDILQYWKEALLGFGVALAVFLSYRLMNPLPLFIALSSGFLAYFLLERQGMGQGGGLGDYVAPSAFSFDDIGGQAVAKRELIEALDFMVHSAATAELGIRPLKGILLCGPPGTGKTLLAKAAAAYTDSVYLTCSGSDFIEVYAGVGAGRVRSLFKRAREQAKKLGKSGAIIFIDEIDVLGAKRGGDRGHLEYEQTLNALLVEMDGLKADDPIRVLLMGATNRPDLLDAALMRPGRFDRQIQVDLPDREGRKHILQIHMRNKPMATDVDLEAVARETIGFSGAQLESVANEAAILALRAGDKEINGDQLKNSIEKVLIGEAGDRKAIEEELWRVSVHETAHALLSEWERPGSVARLTISPRGRALGYLRQVPPEEKVLDTYSDMIGGIRVALAGLAAEQLVFGEGSSGARQDLHNASQLALRIILSGLSDLGPVDGNEIPETVRFRELGRIMKQEQEFVAEALRLHRDLLEGIARRLREKETFSGEEFRNQMSELAKTA</sequence>
<dbReference type="OrthoDB" id="9809379at2"/>
<evidence type="ECO:0000256" key="7">
    <source>
        <dbReference type="ARBA" id="ARBA00023049"/>
    </source>
</evidence>
<dbReference type="PANTHER" id="PTHR23076:SF97">
    <property type="entry name" value="ATP-DEPENDENT ZINC METALLOPROTEASE YME1L1"/>
    <property type="match status" value="1"/>
</dbReference>
<evidence type="ECO:0000259" key="10">
    <source>
        <dbReference type="SMART" id="SM00382"/>
    </source>
</evidence>
<dbReference type="Pfam" id="PF17862">
    <property type="entry name" value="AAA_lid_3"/>
    <property type="match status" value="1"/>
</dbReference>
<keyword evidence="6" id="KW-0862">Zinc</keyword>
<dbReference type="GO" id="GO:0005524">
    <property type="term" value="F:ATP binding"/>
    <property type="evidence" value="ECO:0007669"/>
    <property type="project" value="UniProtKB-KW"/>
</dbReference>
<protein>
    <submittedName>
        <fullName evidence="11">AAA family ATPase</fullName>
    </submittedName>
</protein>
<dbReference type="Proteomes" id="UP000463470">
    <property type="component" value="Unassembled WGS sequence"/>
</dbReference>
<dbReference type="SUPFAM" id="SSF52540">
    <property type="entry name" value="P-loop containing nucleoside triphosphate hydrolases"/>
    <property type="match status" value="1"/>
</dbReference>
<keyword evidence="4" id="KW-0479">Metal-binding</keyword>
<keyword evidence="3" id="KW-0645">Protease</keyword>
<dbReference type="Pfam" id="PF01434">
    <property type="entry name" value="Peptidase_M41"/>
    <property type="match status" value="1"/>
</dbReference>
<dbReference type="GO" id="GO:0030163">
    <property type="term" value="P:protein catabolic process"/>
    <property type="evidence" value="ECO:0007669"/>
    <property type="project" value="TreeGrafter"/>
</dbReference>
<organism evidence="11 12">
    <name type="scientific">Heliomicrobium undosum</name>
    <dbReference type="NCBI Taxonomy" id="121734"/>
    <lineage>
        <taxon>Bacteria</taxon>
        <taxon>Bacillati</taxon>
        <taxon>Bacillota</taxon>
        <taxon>Clostridia</taxon>
        <taxon>Eubacteriales</taxon>
        <taxon>Heliobacteriaceae</taxon>
        <taxon>Heliomicrobium</taxon>
    </lineage>
</organism>
<reference evidence="11 12" key="1">
    <citation type="submission" date="2020-01" db="EMBL/GenBank/DDBJ databases">
        <title>Whole-genome sequence of Heliobacterium undosum DSM 13378.</title>
        <authorList>
            <person name="Kyndt J.A."/>
            <person name="Meyer T.E."/>
        </authorList>
    </citation>
    <scope>NUCLEOTIDE SEQUENCE [LARGE SCALE GENOMIC DNA]</scope>
    <source>
        <strain evidence="11 12">DSM 13378</strain>
    </source>
</reference>
<keyword evidence="9" id="KW-1133">Transmembrane helix</keyword>
<dbReference type="InterPro" id="IPR000642">
    <property type="entry name" value="Peptidase_M41"/>
</dbReference>
<evidence type="ECO:0000313" key="12">
    <source>
        <dbReference type="Proteomes" id="UP000463470"/>
    </source>
</evidence>
<keyword evidence="8" id="KW-0547">Nucleotide-binding</keyword>
<keyword evidence="12" id="KW-1185">Reference proteome</keyword>
<dbReference type="InterPro" id="IPR027417">
    <property type="entry name" value="P-loop_NTPase"/>
</dbReference>
<dbReference type="GO" id="GO:0006508">
    <property type="term" value="P:proteolysis"/>
    <property type="evidence" value="ECO:0007669"/>
    <property type="project" value="UniProtKB-KW"/>
</dbReference>
<accession>A0A845L0R0</accession>
<dbReference type="GO" id="GO:0004176">
    <property type="term" value="F:ATP-dependent peptidase activity"/>
    <property type="evidence" value="ECO:0007669"/>
    <property type="project" value="InterPro"/>
</dbReference>
<dbReference type="InterPro" id="IPR037219">
    <property type="entry name" value="Peptidase_M41-like"/>
</dbReference>
<dbReference type="RefSeq" id="WP_161254182.1">
    <property type="nucleotide sequence ID" value="NZ_WXEY01000002.1"/>
</dbReference>
<keyword evidence="8" id="KW-0067">ATP-binding</keyword>
<dbReference type="PANTHER" id="PTHR23076">
    <property type="entry name" value="METALLOPROTEASE M41 FTSH"/>
    <property type="match status" value="1"/>
</dbReference>
<keyword evidence="5" id="KW-0378">Hydrolase</keyword>
<dbReference type="Gene3D" id="1.20.58.760">
    <property type="entry name" value="Peptidase M41"/>
    <property type="match status" value="1"/>
</dbReference>
<dbReference type="GO" id="GO:0046872">
    <property type="term" value="F:metal ion binding"/>
    <property type="evidence" value="ECO:0007669"/>
    <property type="project" value="UniProtKB-KW"/>
</dbReference>
<feature type="transmembrane region" description="Helical" evidence="9">
    <location>
        <begin position="9"/>
        <end position="27"/>
    </location>
</feature>
<proteinExistence type="inferred from homology"/>
<evidence type="ECO:0000256" key="2">
    <source>
        <dbReference type="ARBA" id="ARBA00010044"/>
    </source>
</evidence>
<dbReference type="Pfam" id="PF00004">
    <property type="entry name" value="AAA"/>
    <property type="match status" value="1"/>
</dbReference>
<evidence type="ECO:0000256" key="4">
    <source>
        <dbReference type="ARBA" id="ARBA00022723"/>
    </source>
</evidence>
<dbReference type="EMBL" id="WXEY01000002">
    <property type="protein sequence ID" value="MZP28515.1"/>
    <property type="molecule type" value="Genomic_DNA"/>
</dbReference>
<dbReference type="SUPFAM" id="SSF140990">
    <property type="entry name" value="FtsH protease domain-like"/>
    <property type="match status" value="1"/>
</dbReference>
<dbReference type="InterPro" id="IPR041569">
    <property type="entry name" value="AAA_lid_3"/>
</dbReference>
<dbReference type="PROSITE" id="PS00674">
    <property type="entry name" value="AAA"/>
    <property type="match status" value="1"/>
</dbReference>
<dbReference type="GO" id="GO:0005886">
    <property type="term" value="C:plasma membrane"/>
    <property type="evidence" value="ECO:0007669"/>
    <property type="project" value="TreeGrafter"/>
</dbReference>
<dbReference type="InterPro" id="IPR003960">
    <property type="entry name" value="ATPase_AAA_CS"/>
</dbReference>
<dbReference type="FunFam" id="1.10.8.60:FF:000001">
    <property type="entry name" value="ATP-dependent zinc metalloprotease FtsH"/>
    <property type="match status" value="1"/>
</dbReference>
<keyword evidence="9" id="KW-0812">Transmembrane</keyword>
<feature type="domain" description="AAA+ ATPase" evidence="10">
    <location>
        <begin position="104"/>
        <end position="249"/>
    </location>
</feature>
<evidence type="ECO:0000256" key="5">
    <source>
        <dbReference type="ARBA" id="ARBA00022801"/>
    </source>
</evidence>
<gene>
    <name evidence="11" type="ORF">GTO91_02090</name>
</gene>
<comment type="cofactor">
    <cofactor evidence="1">
        <name>Zn(2+)</name>
        <dbReference type="ChEBI" id="CHEBI:29105"/>
    </cofactor>
</comment>
<evidence type="ECO:0000256" key="6">
    <source>
        <dbReference type="ARBA" id="ARBA00022833"/>
    </source>
</evidence>
<dbReference type="Gene3D" id="1.10.8.60">
    <property type="match status" value="1"/>
</dbReference>
<dbReference type="AlphaFoldDB" id="A0A845L0R0"/>
<evidence type="ECO:0000256" key="9">
    <source>
        <dbReference type="SAM" id="Phobius"/>
    </source>
</evidence>
<comment type="caution">
    <text evidence="11">The sequence shown here is derived from an EMBL/GenBank/DDBJ whole genome shotgun (WGS) entry which is preliminary data.</text>
</comment>
<comment type="similarity">
    <text evidence="2">In the C-terminal section; belongs to the peptidase M41 family.</text>
</comment>
<keyword evidence="7" id="KW-0482">Metalloprotease</keyword>
<dbReference type="InterPro" id="IPR003959">
    <property type="entry name" value="ATPase_AAA_core"/>
</dbReference>
<evidence type="ECO:0000256" key="3">
    <source>
        <dbReference type="ARBA" id="ARBA00022670"/>
    </source>
</evidence>
<dbReference type="GO" id="GO:0004222">
    <property type="term" value="F:metalloendopeptidase activity"/>
    <property type="evidence" value="ECO:0007669"/>
    <property type="project" value="InterPro"/>
</dbReference>
<keyword evidence="9" id="KW-0472">Membrane</keyword>
<dbReference type="SMART" id="SM00382">
    <property type="entry name" value="AAA"/>
    <property type="match status" value="1"/>
</dbReference>
<dbReference type="GO" id="GO:0016887">
    <property type="term" value="F:ATP hydrolysis activity"/>
    <property type="evidence" value="ECO:0007669"/>
    <property type="project" value="InterPro"/>
</dbReference>